<dbReference type="RefSeq" id="WP_154593814.1">
    <property type="nucleotide sequence ID" value="NZ_WLVL01000039.1"/>
</dbReference>
<protein>
    <submittedName>
        <fullName evidence="5">Glycerate kinase</fullName>
        <ecNumber evidence="5">2.7.1.-</ecNumber>
    </submittedName>
</protein>
<comment type="caution">
    <text evidence="5">The sequence shown here is derived from an EMBL/GenBank/DDBJ whole genome shotgun (WGS) entry which is preliminary data.</text>
</comment>
<dbReference type="InterPro" id="IPR004381">
    <property type="entry name" value="Glycerate_kinase"/>
</dbReference>
<evidence type="ECO:0000256" key="4">
    <source>
        <dbReference type="PIRNR" id="PIRNR006078"/>
    </source>
</evidence>
<sequence>MTVPDPVVLVACDKFKGSLVATEVAQRVAVGVRRALPDATVRSLLVADGGDGTIEAALGAGYEARTTTTSGPTGRPLQARYAVLGATAVVELAETCGIVHLPDRRLEPLTSTSRGVGEAVRAALDEGCAEIVLGIGGSASTDGGTGMLSALGARFLDASGHEIPDGAGGLATLDRVDLSGLHPALAGARVVVACDVNNPLLGDRGAAAVFGPQKGVTEQLRPQVDAGLERLADLLAEATGRDTRDEPGAGAAGGVGYAALQVLDAEMRPGVELVLDLVGFAEQVDGADLVITGEGSLDEQSLMGKTPVGVAEAAARAGVPVVAVCGRSLLAGGQAEAAGVRRVYALTDIEPDLARCMSAAGPLLEELAAAVARDLADGRL</sequence>
<dbReference type="InterPro" id="IPR018197">
    <property type="entry name" value="Glycerate_kinase_RE-like"/>
</dbReference>
<keyword evidence="3 4" id="KW-0418">Kinase</keyword>
<dbReference type="Gene3D" id="3.90.1510.10">
    <property type="entry name" value="Glycerate kinase, domain 2"/>
    <property type="match status" value="1"/>
</dbReference>
<dbReference type="PANTHER" id="PTHR21599:SF0">
    <property type="entry name" value="GLYCERATE KINASE"/>
    <property type="match status" value="1"/>
</dbReference>
<dbReference type="AlphaFoldDB" id="A0A6I3ILH4"/>
<name>A0A6I3ILH4_9MICO</name>
<dbReference type="GO" id="GO:0008887">
    <property type="term" value="F:glycerate kinase activity"/>
    <property type="evidence" value="ECO:0007669"/>
    <property type="project" value="UniProtKB-UniRule"/>
</dbReference>
<proteinExistence type="inferred from homology"/>
<dbReference type="Gene3D" id="3.40.50.10350">
    <property type="entry name" value="Glycerate kinase, domain 1"/>
    <property type="match status" value="1"/>
</dbReference>
<comment type="similarity">
    <text evidence="1 4">Belongs to the glycerate kinase type-1 family.</text>
</comment>
<dbReference type="Pfam" id="PF02595">
    <property type="entry name" value="Gly_kinase"/>
    <property type="match status" value="1"/>
</dbReference>
<evidence type="ECO:0000313" key="6">
    <source>
        <dbReference type="Proteomes" id="UP000431092"/>
    </source>
</evidence>
<dbReference type="NCBIfam" id="TIGR00045">
    <property type="entry name" value="glycerate kinase"/>
    <property type="match status" value="1"/>
</dbReference>
<dbReference type="InterPro" id="IPR036129">
    <property type="entry name" value="Glycerate_kinase_sf"/>
</dbReference>
<evidence type="ECO:0000256" key="1">
    <source>
        <dbReference type="ARBA" id="ARBA00006284"/>
    </source>
</evidence>
<dbReference type="GO" id="GO:0031388">
    <property type="term" value="P:organic acid phosphorylation"/>
    <property type="evidence" value="ECO:0007669"/>
    <property type="project" value="UniProtKB-UniRule"/>
</dbReference>
<reference evidence="5 6" key="1">
    <citation type="submission" date="2019-11" db="EMBL/GenBank/DDBJ databases">
        <title>Whole genome sequencing identifies a novel species of the genus Arsenicicoccus isolated from human blood.</title>
        <authorList>
            <person name="Jeong J.H."/>
            <person name="Kweon O.J."/>
            <person name="Kim H.R."/>
            <person name="Kim T.-H."/>
            <person name="Ha S.-M."/>
            <person name="Lee M.-K."/>
        </authorList>
    </citation>
    <scope>NUCLEOTIDE SEQUENCE [LARGE SCALE GENOMIC DNA]</scope>
    <source>
        <strain evidence="5 6">MKL-02</strain>
    </source>
</reference>
<keyword evidence="6" id="KW-1185">Reference proteome</keyword>
<dbReference type="EC" id="2.7.1.-" evidence="5"/>
<dbReference type="InterPro" id="IPR018193">
    <property type="entry name" value="Glyc_kinase_flavodox-like_fold"/>
</dbReference>
<organism evidence="5 6">
    <name type="scientific">Arsenicicoccus cauae</name>
    <dbReference type="NCBI Taxonomy" id="2663847"/>
    <lineage>
        <taxon>Bacteria</taxon>
        <taxon>Bacillati</taxon>
        <taxon>Actinomycetota</taxon>
        <taxon>Actinomycetes</taxon>
        <taxon>Micrococcales</taxon>
        <taxon>Intrasporangiaceae</taxon>
        <taxon>Arsenicicoccus</taxon>
    </lineage>
</organism>
<evidence type="ECO:0000256" key="3">
    <source>
        <dbReference type="ARBA" id="ARBA00022777"/>
    </source>
</evidence>
<keyword evidence="2 4" id="KW-0808">Transferase</keyword>
<dbReference type="EMBL" id="WLVL01000039">
    <property type="protein sequence ID" value="MTB72545.1"/>
    <property type="molecule type" value="Genomic_DNA"/>
</dbReference>
<dbReference type="Proteomes" id="UP000431092">
    <property type="component" value="Unassembled WGS sequence"/>
</dbReference>
<dbReference type="SUPFAM" id="SSF110738">
    <property type="entry name" value="Glycerate kinase I"/>
    <property type="match status" value="1"/>
</dbReference>
<evidence type="ECO:0000313" key="5">
    <source>
        <dbReference type="EMBL" id="MTB72545.1"/>
    </source>
</evidence>
<dbReference type="PANTHER" id="PTHR21599">
    <property type="entry name" value="GLYCERATE KINASE"/>
    <property type="match status" value="1"/>
</dbReference>
<accession>A0A6I3ILH4</accession>
<gene>
    <name evidence="5" type="ORF">GGG17_11310</name>
</gene>
<dbReference type="PIRSF" id="PIRSF006078">
    <property type="entry name" value="GlxK"/>
    <property type="match status" value="1"/>
</dbReference>
<evidence type="ECO:0000256" key="2">
    <source>
        <dbReference type="ARBA" id="ARBA00022679"/>
    </source>
</evidence>